<proteinExistence type="predicted"/>
<protein>
    <submittedName>
        <fullName evidence="1">Uncharacterized protein</fullName>
    </submittedName>
</protein>
<dbReference type="EMBL" id="FPHN01000146">
    <property type="protein sequence ID" value="SFV62651.1"/>
    <property type="molecule type" value="Genomic_DNA"/>
</dbReference>
<organism evidence="1">
    <name type="scientific">hydrothermal vent metagenome</name>
    <dbReference type="NCBI Taxonomy" id="652676"/>
    <lineage>
        <taxon>unclassified sequences</taxon>
        <taxon>metagenomes</taxon>
        <taxon>ecological metagenomes</taxon>
    </lineage>
</organism>
<accession>A0A1W1CAC0</accession>
<sequence length="114" mass="13224">MVCKDGVCIIDISNLSPSKKVKKEKAKITLFNKKSISKKIVSNEIETIVLPHEKYVMTKEEIENYELKQIQLALPNQDTENKILEKTMLPTSEYFCEKNKKPIYHKETNSFECA</sequence>
<dbReference type="AlphaFoldDB" id="A0A1W1CAC0"/>
<name>A0A1W1CAC0_9ZZZZ</name>
<reference evidence="1" key="1">
    <citation type="submission" date="2016-10" db="EMBL/GenBank/DDBJ databases">
        <authorList>
            <person name="de Groot N.N."/>
        </authorList>
    </citation>
    <scope>NUCLEOTIDE SEQUENCE</scope>
</reference>
<evidence type="ECO:0000313" key="1">
    <source>
        <dbReference type="EMBL" id="SFV62651.1"/>
    </source>
</evidence>
<gene>
    <name evidence="1" type="ORF">MNB_SV-14-147</name>
</gene>